<dbReference type="GO" id="GO:0005737">
    <property type="term" value="C:cytoplasm"/>
    <property type="evidence" value="ECO:0007669"/>
    <property type="project" value="TreeGrafter"/>
</dbReference>
<keyword evidence="4" id="KW-1185">Reference proteome</keyword>
<name>A0AAN4R041_9PROT</name>
<dbReference type="NCBIfam" id="TIGR00654">
    <property type="entry name" value="PhzF_family"/>
    <property type="match status" value="1"/>
</dbReference>
<dbReference type="Gene3D" id="3.10.310.10">
    <property type="entry name" value="Diaminopimelate Epimerase, Chain A, domain 1"/>
    <property type="match status" value="2"/>
</dbReference>
<dbReference type="InterPro" id="IPR003719">
    <property type="entry name" value="Phenazine_PhzF-like"/>
</dbReference>
<dbReference type="PANTHER" id="PTHR13774:SF32">
    <property type="entry name" value="ANTISENSE-ENHANCING SEQUENCE 1"/>
    <property type="match status" value="1"/>
</dbReference>
<organism evidence="3 4">
    <name type="scientific">Asaia bogorensis NBRC 16594</name>
    <dbReference type="NCBI Taxonomy" id="1231624"/>
    <lineage>
        <taxon>Bacteria</taxon>
        <taxon>Pseudomonadati</taxon>
        <taxon>Pseudomonadota</taxon>
        <taxon>Alphaproteobacteria</taxon>
        <taxon>Acetobacterales</taxon>
        <taxon>Acetobacteraceae</taxon>
        <taxon>Asaia</taxon>
    </lineage>
</organism>
<dbReference type="PIRSF" id="PIRSF016184">
    <property type="entry name" value="PhzC_PhzF"/>
    <property type="match status" value="1"/>
</dbReference>
<feature type="active site" evidence="2">
    <location>
        <position position="47"/>
    </location>
</feature>
<evidence type="ECO:0000256" key="2">
    <source>
        <dbReference type="PIRSR" id="PIRSR016184-1"/>
    </source>
</evidence>
<gene>
    <name evidence="3" type="ORF">ABO01nite_01650</name>
</gene>
<sequence>MSDHPFRQVDVFAATPFAGNPLAVILDADGLDDALMARIANWTNLSETTFLLRPTTPEASYRVRIFTPGGELPFAGHPTLGTAFVWASLPGNTHNGTIVQECDVGLVRVRVDDTRFAFAAPPRRRATPLTIEERNTACAALGLAPDDILDAAWGDNGPPWQLLSLRERKDVLSVRPDWSRMGDNLYGIVAPWQEDRDETGAALEIRAFVGQNQGFEDPVTGSLNAAMAQWMIGKGAAPESYIASQGTAMGRNGRVSIVKNGETIWVGGTVTPRIAGTLTL</sequence>
<dbReference type="Proteomes" id="UP000321287">
    <property type="component" value="Unassembled WGS sequence"/>
</dbReference>
<comment type="similarity">
    <text evidence="1">Belongs to the PhzF family.</text>
</comment>
<evidence type="ECO:0000313" key="3">
    <source>
        <dbReference type="EMBL" id="GEL52158.1"/>
    </source>
</evidence>
<comment type="caution">
    <text evidence="3">The sequence shown here is derived from an EMBL/GenBank/DDBJ whole genome shotgun (WGS) entry which is preliminary data.</text>
</comment>
<dbReference type="GeneID" id="78227185"/>
<dbReference type="KEGG" id="abg:Asbog_02163"/>
<protein>
    <submittedName>
        <fullName evidence="3">Phenazine biosynthesis protein PhzF</fullName>
    </submittedName>
</protein>
<proteinExistence type="inferred from homology"/>
<dbReference type="SUPFAM" id="SSF54506">
    <property type="entry name" value="Diaminopimelate epimerase-like"/>
    <property type="match status" value="1"/>
</dbReference>
<reference evidence="3 4" key="1">
    <citation type="submission" date="2019-07" db="EMBL/GenBank/DDBJ databases">
        <title>Whole genome shotgun sequence of Asaia bogorensis NBRC 16594.</title>
        <authorList>
            <person name="Hosoyama A."/>
            <person name="Uohara A."/>
            <person name="Ohji S."/>
            <person name="Ichikawa N."/>
        </authorList>
    </citation>
    <scope>NUCLEOTIDE SEQUENCE [LARGE SCALE GENOMIC DNA]</scope>
    <source>
        <strain evidence="3 4">NBRC 16594</strain>
    </source>
</reference>
<evidence type="ECO:0000256" key="1">
    <source>
        <dbReference type="ARBA" id="ARBA00008270"/>
    </source>
</evidence>
<dbReference type="GO" id="GO:0016853">
    <property type="term" value="F:isomerase activity"/>
    <property type="evidence" value="ECO:0007669"/>
    <property type="project" value="TreeGrafter"/>
</dbReference>
<dbReference type="EMBL" id="BJVS01000001">
    <property type="protein sequence ID" value="GEL52158.1"/>
    <property type="molecule type" value="Genomic_DNA"/>
</dbReference>
<dbReference type="AlphaFoldDB" id="A0AAN4R041"/>
<dbReference type="PANTHER" id="PTHR13774">
    <property type="entry name" value="PHENAZINE BIOSYNTHESIS PROTEIN"/>
    <property type="match status" value="1"/>
</dbReference>
<evidence type="ECO:0000313" key="4">
    <source>
        <dbReference type="Proteomes" id="UP000321287"/>
    </source>
</evidence>
<accession>A0AAN4R041</accession>
<dbReference type="RefSeq" id="WP_062165128.1">
    <property type="nucleotide sequence ID" value="NZ_AP014690.1"/>
</dbReference>
<dbReference type="Pfam" id="PF02567">
    <property type="entry name" value="PhzC-PhzF"/>
    <property type="match status" value="1"/>
</dbReference>